<dbReference type="InterPro" id="IPR009003">
    <property type="entry name" value="Peptidase_S1_PA"/>
</dbReference>
<dbReference type="GO" id="GO:0006508">
    <property type="term" value="P:proteolysis"/>
    <property type="evidence" value="ECO:0007669"/>
    <property type="project" value="UniProtKB-KW"/>
</dbReference>
<feature type="domain" description="PDZ" evidence="4">
    <location>
        <begin position="304"/>
        <end position="406"/>
    </location>
</feature>
<organism evidence="5 6">
    <name type="scientific">Phormidesmis priestleyi Ana</name>
    <dbReference type="NCBI Taxonomy" id="1666911"/>
    <lineage>
        <taxon>Bacteria</taxon>
        <taxon>Bacillati</taxon>
        <taxon>Cyanobacteriota</taxon>
        <taxon>Cyanophyceae</taxon>
        <taxon>Leptolyngbyales</taxon>
        <taxon>Leptolyngbyaceae</taxon>
        <taxon>Phormidesmis</taxon>
    </lineage>
</organism>
<dbReference type="SUPFAM" id="SSF50156">
    <property type="entry name" value="PDZ domain-like"/>
    <property type="match status" value="1"/>
</dbReference>
<dbReference type="Pfam" id="PF13180">
    <property type="entry name" value="PDZ_2"/>
    <property type="match status" value="1"/>
</dbReference>
<evidence type="ECO:0000313" key="6">
    <source>
        <dbReference type="Proteomes" id="UP000050465"/>
    </source>
</evidence>
<protein>
    <submittedName>
        <fullName evidence="5">Trypsin-like serine protease</fullName>
    </submittedName>
</protein>
<dbReference type="InterPro" id="IPR048172">
    <property type="entry name" value="HhoA_HhoB_HtrA-like"/>
</dbReference>
<comment type="caution">
    <text evidence="5">The sequence shown here is derived from an EMBL/GenBank/DDBJ whole genome shotgun (WGS) entry which is preliminary data.</text>
</comment>
<evidence type="ECO:0000313" key="5">
    <source>
        <dbReference type="EMBL" id="KPQ35219.1"/>
    </source>
</evidence>
<dbReference type="NCBIfam" id="NF041521">
    <property type="entry name" value="HhoA_HhoB_HtrA"/>
    <property type="match status" value="1"/>
</dbReference>
<evidence type="ECO:0000256" key="1">
    <source>
        <dbReference type="ARBA" id="ARBA00010541"/>
    </source>
</evidence>
<evidence type="ECO:0000259" key="4">
    <source>
        <dbReference type="PROSITE" id="PS50106"/>
    </source>
</evidence>
<sequence length="424" mass="45184">MNFPANILKSLPSAPFSQWIRWLAAAAIAFLLTNSLWLLPAWAQESLQAAVLSTPDLSAQPQTEALTETPPSTAASILSGESFVANAVRTVGSAVVRIDTERTITRNVPDLFYDDPFFRGRFGGPNQFQNIPQEERLRGQGSGFIISNSGDILTNAHVVDNADKVTVTLKDGRAFEGTVEGVDDITDLAVIHINTKGEVLPISKLGDSDKVEVGDWAIAVGNPLGLDNTVTLGIVSTLKRSSAAVGIPDKRIDFIQTDAAINPGNSGGPLLNARGEVIGINTAIRADAAGIGFAIPINKAKSIQASLARGERIAHPYLGVQIATLTPDMAKLNNEDPNSAIALPETDGVLVIRVLPNTPAAEAGLRRGDVIVEISGEPIRRADQLQTQVDRVKVGDRLEVTLKRGDRTQRFSVKTADLSTQKEA</sequence>
<dbReference type="CDD" id="cd10838">
    <property type="entry name" value="cpPDZ_HhoA-like"/>
    <property type="match status" value="1"/>
</dbReference>
<proteinExistence type="inferred from homology"/>
<reference evidence="5 6" key="1">
    <citation type="submission" date="2015-09" db="EMBL/GenBank/DDBJ databases">
        <title>Identification and resolution of microdiversity through metagenomic sequencing of parallel consortia.</title>
        <authorList>
            <person name="Nelson W.C."/>
            <person name="Romine M.F."/>
            <person name="Lindemann S.R."/>
        </authorList>
    </citation>
    <scope>NUCLEOTIDE SEQUENCE [LARGE SCALE GENOMIC DNA]</scope>
    <source>
        <strain evidence="5">Ana</strain>
    </source>
</reference>
<dbReference type="PANTHER" id="PTHR22939:SF129">
    <property type="entry name" value="SERINE PROTEASE HTRA2, MITOCHONDRIAL"/>
    <property type="match status" value="1"/>
</dbReference>
<evidence type="ECO:0000256" key="3">
    <source>
        <dbReference type="ARBA" id="ARBA00022801"/>
    </source>
</evidence>
<dbReference type="InterPro" id="IPR001478">
    <property type="entry name" value="PDZ"/>
</dbReference>
<dbReference type="SUPFAM" id="SSF50494">
    <property type="entry name" value="Trypsin-like serine proteases"/>
    <property type="match status" value="1"/>
</dbReference>
<dbReference type="Proteomes" id="UP000050465">
    <property type="component" value="Unassembled WGS sequence"/>
</dbReference>
<dbReference type="InterPro" id="IPR036034">
    <property type="entry name" value="PDZ_sf"/>
</dbReference>
<dbReference type="PROSITE" id="PS50106">
    <property type="entry name" value="PDZ"/>
    <property type="match status" value="1"/>
</dbReference>
<comment type="similarity">
    <text evidence="1">Belongs to the peptidase S1C family.</text>
</comment>
<dbReference type="Gene3D" id="2.30.42.10">
    <property type="match status" value="1"/>
</dbReference>
<dbReference type="PANTHER" id="PTHR22939">
    <property type="entry name" value="SERINE PROTEASE FAMILY S1C HTRA-RELATED"/>
    <property type="match status" value="1"/>
</dbReference>
<dbReference type="EMBL" id="LJZR01000013">
    <property type="protein sequence ID" value="KPQ35219.1"/>
    <property type="molecule type" value="Genomic_DNA"/>
</dbReference>
<dbReference type="STRING" id="1666911.HLUCCA11_11040"/>
<name>A0A0P8C1X2_9CYAN</name>
<dbReference type="Pfam" id="PF13365">
    <property type="entry name" value="Trypsin_2"/>
    <property type="match status" value="1"/>
</dbReference>
<dbReference type="SMART" id="SM00228">
    <property type="entry name" value="PDZ"/>
    <property type="match status" value="1"/>
</dbReference>
<keyword evidence="2 5" id="KW-0645">Protease</keyword>
<accession>A0A0P8C1X2</accession>
<dbReference type="PATRIC" id="fig|1666911.3.peg.422"/>
<keyword evidence="3" id="KW-0378">Hydrolase</keyword>
<dbReference type="Gene3D" id="2.40.10.120">
    <property type="match status" value="1"/>
</dbReference>
<dbReference type="PRINTS" id="PR00834">
    <property type="entry name" value="PROTEASES2C"/>
</dbReference>
<evidence type="ECO:0000256" key="2">
    <source>
        <dbReference type="ARBA" id="ARBA00022670"/>
    </source>
</evidence>
<dbReference type="AlphaFoldDB" id="A0A0P8C1X2"/>
<gene>
    <name evidence="5" type="ORF">HLUCCA11_11040</name>
</gene>
<dbReference type="GO" id="GO:0004252">
    <property type="term" value="F:serine-type endopeptidase activity"/>
    <property type="evidence" value="ECO:0007669"/>
    <property type="project" value="InterPro"/>
</dbReference>
<dbReference type="InterPro" id="IPR001940">
    <property type="entry name" value="Peptidase_S1C"/>
</dbReference>